<reference evidence="2" key="1">
    <citation type="submission" date="2019-11" db="EMBL/GenBank/DDBJ databases">
        <authorList>
            <person name="Kojima H."/>
        </authorList>
    </citation>
    <scope>NUCLEOTIDE SEQUENCE</scope>
    <source>
        <strain evidence="2">H1576</strain>
    </source>
</reference>
<proteinExistence type="predicted"/>
<dbReference type="Proteomes" id="UP000671852">
    <property type="component" value="Chromosome"/>
</dbReference>
<dbReference type="AlphaFoldDB" id="A0A975B0H8"/>
<evidence type="ECO:0000256" key="1">
    <source>
        <dbReference type="SAM" id="SignalP"/>
    </source>
</evidence>
<feature type="chain" id="PRO_5037264108" description="Cytochrome C" evidence="1">
    <location>
        <begin position="20"/>
        <end position="98"/>
    </location>
</feature>
<gene>
    <name evidence="2" type="ORF">GJV85_07155</name>
</gene>
<reference evidence="2" key="2">
    <citation type="submission" date="2021-04" db="EMBL/GenBank/DDBJ databases">
        <title>Isolation and characterization of a novel species of the genus Sulfurimonas.</title>
        <authorList>
            <person name="Fukui M."/>
        </authorList>
    </citation>
    <scope>NUCLEOTIDE SEQUENCE</scope>
    <source>
        <strain evidence="2">H1576</strain>
    </source>
</reference>
<sequence length="98" mass="10433">MKIISTIVLSMFIVSSASALEWVSSYGKSCAKACSDANKSPVISGVHKNGNALSICRSNENYEGNRAGFNLAPDSDKSCSVAFNGKEVLNSQYECLCN</sequence>
<name>A0A975B0H8_9BACT</name>
<dbReference type="EMBL" id="CP046072">
    <property type="protein sequence ID" value="QSZ41890.1"/>
    <property type="molecule type" value="Genomic_DNA"/>
</dbReference>
<evidence type="ECO:0008006" key="4">
    <source>
        <dbReference type="Google" id="ProtNLM"/>
    </source>
</evidence>
<evidence type="ECO:0000313" key="2">
    <source>
        <dbReference type="EMBL" id="QSZ41890.1"/>
    </source>
</evidence>
<protein>
    <recommendedName>
        <fullName evidence="4">Cytochrome C</fullName>
    </recommendedName>
</protein>
<keyword evidence="1" id="KW-0732">Signal</keyword>
<keyword evidence="3" id="KW-1185">Reference proteome</keyword>
<organism evidence="2 3">
    <name type="scientific">Sulfurimonas aquatica</name>
    <dbReference type="NCBI Taxonomy" id="2672570"/>
    <lineage>
        <taxon>Bacteria</taxon>
        <taxon>Pseudomonadati</taxon>
        <taxon>Campylobacterota</taxon>
        <taxon>Epsilonproteobacteria</taxon>
        <taxon>Campylobacterales</taxon>
        <taxon>Sulfurimonadaceae</taxon>
        <taxon>Sulfurimonas</taxon>
    </lineage>
</organism>
<evidence type="ECO:0000313" key="3">
    <source>
        <dbReference type="Proteomes" id="UP000671852"/>
    </source>
</evidence>
<accession>A0A975B0H8</accession>
<feature type="signal peptide" evidence="1">
    <location>
        <begin position="1"/>
        <end position="19"/>
    </location>
</feature>
<dbReference type="KEGG" id="saqt:GJV85_07155"/>
<dbReference type="RefSeq" id="WP_207560708.1">
    <property type="nucleotide sequence ID" value="NZ_CP046072.1"/>
</dbReference>